<dbReference type="AlphaFoldDB" id="A0A382GP57"/>
<sequence>MYVSNWTFRPAAGKFAEVIENCKKGAEIWQRHGANECRLLTIQGGDIGCMSFIAMFDNAEAYGKANDAVVADPEFQALLAEITSTGEWVRHNLARSVF</sequence>
<name>A0A382GP57_9ZZZZ</name>
<organism evidence="1">
    <name type="scientific">marine metagenome</name>
    <dbReference type="NCBI Taxonomy" id="408172"/>
    <lineage>
        <taxon>unclassified sequences</taxon>
        <taxon>metagenomes</taxon>
        <taxon>ecological metagenomes</taxon>
    </lineage>
</organism>
<proteinExistence type="predicted"/>
<dbReference type="Gene3D" id="3.30.70.100">
    <property type="match status" value="1"/>
</dbReference>
<dbReference type="EMBL" id="UINC01056411">
    <property type="protein sequence ID" value="SVB76407.1"/>
    <property type="molecule type" value="Genomic_DNA"/>
</dbReference>
<reference evidence="1" key="1">
    <citation type="submission" date="2018-05" db="EMBL/GenBank/DDBJ databases">
        <authorList>
            <person name="Lanie J.A."/>
            <person name="Ng W.-L."/>
            <person name="Kazmierczak K.M."/>
            <person name="Andrzejewski T.M."/>
            <person name="Davidsen T.M."/>
            <person name="Wayne K.J."/>
            <person name="Tettelin H."/>
            <person name="Glass J.I."/>
            <person name="Rusch D."/>
            <person name="Podicherti R."/>
            <person name="Tsui H.-C.T."/>
            <person name="Winkler M.E."/>
        </authorList>
    </citation>
    <scope>NUCLEOTIDE SEQUENCE</scope>
</reference>
<evidence type="ECO:0008006" key="2">
    <source>
        <dbReference type="Google" id="ProtNLM"/>
    </source>
</evidence>
<evidence type="ECO:0000313" key="1">
    <source>
        <dbReference type="EMBL" id="SVB76407.1"/>
    </source>
</evidence>
<accession>A0A382GP57</accession>
<protein>
    <recommendedName>
        <fullName evidence="2">NIPSNAP domain-containing protein</fullName>
    </recommendedName>
</protein>
<gene>
    <name evidence="1" type="ORF">METZ01_LOCUS229261</name>
</gene>